<comment type="caution">
    <text evidence="1">The sequence shown here is derived from an EMBL/GenBank/DDBJ whole genome shotgun (WGS) entry which is preliminary data.</text>
</comment>
<sequence length="94" mass="10147">MDPLSKTLNHARTSNLLSFKTEITPAASEGGTCEEGLCDNEEEDAVGVTGLDELGELSTDGGYHDCDWDEPSCDCCSCDPLRIINVRAKIHICN</sequence>
<name>A0A371E665_MUCPR</name>
<reference evidence="1" key="1">
    <citation type="submission" date="2018-05" db="EMBL/GenBank/DDBJ databases">
        <title>Draft genome of Mucuna pruriens seed.</title>
        <authorList>
            <person name="Nnadi N.E."/>
            <person name="Vos R."/>
            <person name="Hasami M.H."/>
            <person name="Devisetty U.K."/>
            <person name="Aguiy J.C."/>
        </authorList>
    </citation>
    <scope>NUCLEOTIDE SEQUENCE [LARGE SCALE GENOMIC DNA]</scope>
    <source>
        <strain evidence="1">JCA_2017</strain>
    </source>
</reference>
<protein>
    <submittedName>
        <fullName evidence="1">Uncharacterized protein</fullName>
    </submittedName>
</protein>
<gene>
    <name evidence="1" type="ORF">CR513_60246</name>
</gene>
<evidence type="ECO:0000313" key="1">
    <source>
        <dbReference type="EMBL" id="RDX61519.1"/>
    </source>
</evidence>
<accession>A0A371E665</accession>
<dbReference type="Proteomes" id="UP000257109">
    <property type="component" value="Unassembled WGS sequence"/>
</dbReference>
<feature type="non-terminal residue" evidence="1">
    <location>
        <position position="1"/>
    </location>
</feature>
<keyword evidence="2" id="KW-1185">Reference proteome</keyword>
<evidence type="ECO:0000313" key="2">
    <source>
        <dbReference type="Proteomes" id="UP000257109"/>
    </source>
</evidence>
<proteinExistence type="predicted"/>
<dbReference type="EMBL" id="QJKJ01016095">
    <property type="protein sequence ID" value="RDX61519.1"/>
    <property type="molecule type" value="Genomic_DNA"/>
</dbReference>
<dbReference type="AlphaFoldDB" id="A0A371E665"/>
<organism evidence="1 2">
    <name type="scientific">Mucuna pruriens</name>
    <name type="common">Velvet bean</name>
    <name type="synonym">Dolichos pruriens</name>
    <dbReference type="NCBI Taxonomy" id="157652"/>
    <lineage>
        <taxon>Eukaryota</taxon>
        <taxon>Viridiplantae</taxon>
        <taxon>Streptophyta</taxon>
        <taxon>Embryophyta</taxon>
        <taxon>Tracheophyta</taxon>
        <taxon>Spermatophyta</taxon>
        <taxon>Magnoliopsida</taxon>
        <taxon>eudicotyledons</taxon>
        <taxon>Gunneridae</taxon>
        <taxon>Pentapetalae</taxon>
        <taxon>rosids</taxon>
        <taxon>fabids</taxon>
        <taxon>Fabales</taxon>
        <taxon>Fabaceae</taxon>
        <taxon>Papilionoideae</taxon>
        <taxon>50 kb inversion clade</taxon>
        <taxon>NPAAA clade</taxon>
        <taxon>indigoferoid/millettioid clade</taxon>
        <taxon>Phaseoleae</taxon>
        <taxon>Mucuna</taxon>
    </lineage>
</organism>